<name>A0A8J5NQH4_FUSOX</name>
<organism evidence="2 3">
    <name type="scientific">Fusarium oxysporum f. sp. rapae</name>
    <dbReference type="NCBI Taxonomy" id="485398"/>
    <lineage>
        <taxon>Eukaryota</taxon>
        <taxon>Fungi</taxon>
        <taxon>Dikarya</taxon>
        <taxon>Ascomycota</taxon>
        <taxon>Pezizomycotina</taxon>
        <taxon>Sordariomycetes</taxon>
        <taxon>Hypocreomycetidae</taxon>
        <taxon>Hypocreales</taxon>
        <taxon>Nectriaceae</taxon>
        <taxon>Fusarium</taxon>
        <taxon>Fusarium oxysporum species complex</taxon>
    </lineage>
</organism>
<dbReference type="AlphaFoldDB" id="A0A8J5NQH4"/>
<feature type="domain" description="DUF7587" evidence="1">
    <location>
        <begin position="39"/>
        <end position="159"/>
    </location>
</feature>
<dbReference type="Pfam" id="PF24494">
    <property type="entry name" value="DUF7587"/>
    <property type="match status" value="1"/>
</dbReference>
<comment type="caution">
    <text evidence="2">The sequence shown here is derived from an EMBL/GenBank/DDBJ whole genome shotgun (WGS) entry which is preliminary data.</text>
</comment>
<evidence type="ECO:0000313" key="2">
    <source>
        <dbReference type="EMBL" id="KAG7408189.1"/>
    </source>
</evidence>
<evidence type="ECO:0000259" key="1">
    <source>
        <dbReference type="Pfam" id="PF24494"/>
    </source>
</evidence>
<accession>A0A8J5NQH4</accession>
<gene>
    <name evidence="2" type="ORF">Forpe1208_v011838</name>
</gene>
<dbReference type="EMBL" id="JAELUQ010000009">
    <property type="protein sequence ID" value="KAG7408189.1"/>
    <property type="molecule type" value="Genomic_DNA"/>
</dbReference>
<evidence type="ECO:0000313" key="3">
    <source>
        <dbReference type="Proteomes" id="UP000694050"/>
    </source>
</evidence>
<dbReference type="Proteomes" id="UP000694050">
    <property type="component" value="Unassembled WGS sequence"/>
</dbReference>
<protein>
    <recommendedName>
        <fullName evidence="1">DUF7587 domain-containing protein</fullName>
    </recommendedName>
</protein>
<sequence length="447" mass="52097">MSLDILQNQLQNLSVVDPECLPFRPTGYFERRHETFDAVPRYLFRVFTPKSQGKTDESWTKSMDARYEVADSRVDIFARANKQRTAEMLYRHLRWWKGPDDNLVSWTSSLLFALVYIFYLHANTRDGSTFGNIHLCVVDTSSFPEAVFLRDMDLIRAYRSFDSRLWNFECLRCKRRSGFSGYYYFGEYLSQGALKIEGKCQIVSAQHIILRGLHDIRPEFARFENWEPQQSPPWADAVIELRETFFLTKTKQQEVSTEGEQQEICKKALNAAFDISRLFESHWRLPIAASFIALAPHRTDNKEILLKVRSREFTDNNRENCSPLRTKTVAYNTLPELQAYSVIMQSIYKDYCLGKLKGKPLLLKISHVTKASTNAKSYTEFLGEAESPLRRTIMFKMNENLDEEDPPWAEQVPTLIDVSYNAILSKLRTISFLSDSLHQALEHRKER</sequence>
<proteinExistence type="predicted"/>
<dbReference type="InterPro" id="IPR056009">
    <property type="entry name" value="DUF7587"/>
</dbReference>
<reference evidence="2" key="1">
    <citation type="submission" date="2021-04" db="EMBL/GenBank/DDBJ databases">
        <title>First draft genome resource for Brassicaceae pathogens Fusarium oxysporum f. sp. raphani and Fusarium oxysporum f. sp. rapae.</title>
        <authorList>
            <person name="Asai S."/>
        </authorList>
    </citation>
    <scope>NUCLEOTIDE SEQUENCE</scope>
    <source>
        <strain evidence="2">Tf1208</strain>
    </source>
</reference>